<dbReference type="GeneID" id="63731129"/>
<dbReference type="AlphaFoldDB" id="A0A1L9PI94"/>
<name>A0A1L9PI94_ASPVE</name>
<evidence type="ECO:0000313" key="1">
    <source>
        <dbReference type="EMBL" id="OJJ01260.1"/>
    </source>
</evidence>
<dbReference type="OrthoDB" id="10383087at2759"/>
<dbReference type="Proteomes" id="UP000184073">
    <property type="component" value="Unassembled WGS sequence"/>
</dbReference>
<keyword evidence="2" id="KW-1185">Reference proteome</keyword>
<protein>
    <submittedName>
        <fullName evidence="1">Uncharacterized protein</fullName>
    </submittedName>
</protein>
<organism evidence="1 2">
    <name type="scientific">Aspergillus versicolor CBS 583.65</name>
    <dbReference type="NCBI Taxonomy" id="1036611"/>
    <lineage>
        <taxon>Eukaryota</taxon>
        <taxon>Fungi</taxon>
        <taxon>Dikarya</taxon>
        <taxon>Ascomycota</taxon>
        <taxon>Pezizomycotina</taxon>
        <taxon>Eurotiomycetes</taxon>
        <taxon>Eurotiomycetidae</taxon>
        <taxon>Eurotiales</taxon>
        <taxon>Aspergillaceae</taxon>
        <taxon>Aspergillus</taxon>
        <taxon>Aspergillus subgen. Nidulantes</taxon>
    </lineage>
</organism>
<dbReference type="RefSeq" id="XP_040667022.1">
    <property type="nucleotide sequence ID" value="XM_040815618.1"/>
</dbReference>
<dbReference type="EMBL" id="KV878128">
    <property type="protein sequence ID" value="OJJ01260.1"/>
    <property type="molecule type" value="Genomic_DNA"/>
</dbReference>
<proteinExistence type="predicted"/>
<dbReference type="VEuPathDB" id="FungiDB:ASPVEDRAFT_624896"/>
<gene>
    <name evidence="1" type="ORF">ASPVEDRAFT_624896</name>
</gene>
<evidence type="ECO:0000313" key="2">
    <source>
        <dbReference type="Proteomes" id="UP000184073"/>
    </source>
</evidence>
<sequence length="109" mass="11976">MVGVLGQVSLLGILGDKAERSCGRCLARKWTPERCSSVTMKPCLTLGNGCSVQAPNMIDRIVSLSPKEVRITVDWGLGGRNVPKRPVGGTIEERRRKLAECVSREQQRQ</sequence>
<accession>A0A1L9PI94</accession>
<reference evidence="2" key="1">
    <citation type="journal article" date="2017" name="Genome Biol.">
        <title>Comparative genomics reveals high biological diversity and specific adaptations in the industrially and medically important fungal genus Aspergillus.</title>
        <authorList>
            <person name="de Vries R.P."/>
            <person name="Riley R."/>
            <person name="Wiebenga A."/>
            <person name="Aguilar-Osorio G."/>
            <person name="Amillis S."/>
            <person name="Uchima C.A."/>
            <person name="Anderluh G."/>
            <person name="Asadollahi M."/>
            <person name="Askin M."/>
            <person name="Barry K."/>
            <person name="Battaglia E."/>
            <person name="Bayram O."/>
            <person name="Benocci T."/>
            <person name="Braus-Stromeyer S.A."/>
            <person name="Caldana C."/>
            <person name="Canovas D."/>
            <person name="Cerqueira G.C."/>
            <person name="Chen F."/>
            <person name="Chen W."/>
            <person name="Choi C."/>
            <person name="Clum A."/>
            <person name="Dos Santos R.A."/>
            <person name="Damasio A.R."/>
            <person name="Diallinas G."/>
            <person name="Emri T."/>
            <person name="Fekete E."/>
            <person name="Flipphi M."/>
            <person name="Freyberg S."/>
            <person name="Gallo A."/>
            <person name="Gournas C."/>
            <person name="Habgood R."/>
            <person name="Hainaut M."/>
            <person name="Harispe M.L."/>
            <person name="Henrissat B."/>
            <person name="Hilden K.S."/>
            <person name="Hope R."/>
            <person name="Hossain A."/>
            <person name="Karabika E."/>
            <person name="Karaffa L."/>
            <person name="Karanyi Z."/>
            <person name="Krasevec N."/>
            <person name="Kuo A."/>
            <person name="Kusch H."/>
            <person name="LaButti K."/>
            <person name="Lagendijk E.L."/>
            <person name="Lapidus A."/>
            <person name="Levasseur A."/>
            <person name="Lindquist E."/>
            <person name="Lipzen A."/>
            <person name="Logrieco A.F."/>
            <person name="MacCabe A."/>
            <person name="Maekelae M.R."/>
            <person name="Malavazi I."/>
            <person name="Melin P."/>
            <person name="Meyer V."/>
            <person name="Mielnichuk N."/>
            <person name="Miskei M."/>
            <person name="Molnar A.P."/>
            <person name="Mule G."/>
            <person name="Ngan C.Y."/>
            <person name="Orejas M."/>
            <person name="Orosz E."/>
            <person name="Ouedraogo J.P."/>
            <person name="Overkamp K.M."/>
            <person name="Park H.-S."/>
            <person name="Perrone G."/>
            <person name="Piumi F."/>
            <person name="Punt P.J."/>
            <person name="Ram A.F."/>
            <person name="Ramon A."/>
            <person name="Rauscher S."/>
            <person name="Record E."/>
            <person name="Riano-Pachon D.M."/>
            <person name="Robert V."/>
            <person name="Roehrig J."/>
            <person name="Ruller R."/>
            <person name="Salamov A."/>
            <person name="Salih N.S."/>
            <person name="Samson R.A."/>
            <person name="Sandor E."/>
            <person name="Sanguinetti M."/>
            <person name="Schuetze T."/>
            <person name="Sepcic K."/>
            <person name="Shelest E."/>
            <person name="Sherlock G."/>
            <person name="Sophianopoulou V."/>
            <person name="Squina F.M."/>
            <person name="Sun H."/>
            <person name="Susca A."/>
            <person name="Todd R.B."/>
            <person name="Tsang A."/>
            <person name="Unkles S.E."/>
            <person name="van de Wiele N."/>
            <person name="van Rossen-Uffink D."/>
            <person name="Oliveira J.V."/>
            <person name="Vesth T.C."/>
            <person name="Visser J."/>
            <person name="Yu J.-H."/>
            <person name="Zhou M."/>
            <person name="Andersen M.R."/>
            <person name="Archer D.B."/>
            <person name="Baker S.E."/>
            <person name="Benoit I."/>
            <person name="Brakhage A.A."/>
            <person name="Braus G.H."/>
            <person name="Fischer R."/>
            <person name="Frisvad J.C."/>
            <person name="Goldman G.H."/>
            <person name="Houbraken J."/>
            <person name="Oakley B."/>
            <person name="Pocsi I."/>
            <person name="Scazzocchio C."/>
            <person name="Seiboth B."/>
            <person name="vanKuyk P.A."/>
            <person name="Wortman J."/>
            <person name="Dyer P.S."/>
            <person name="Grigoriev I.V."/>
        </authorList>
    </citation>
    <scope>NUCLEOTIDE SEQUENCE [LARGE SCALE GENOMIC DNA]</scope>
    <source>
        <strain evidence="2">CBS 583.65</strain>
    </source>
</reference>